<evidence type="ECO:0000313" key="3">
    <source>
        <dbReference type="EMBL" id="CAB0030009.1"/>
    </source>
</evidence>
<keyword evidence="2" id="KW-0472">Membrane</keyword>
<evidence type="ECO:0000256" key="2">
    <source>
        <dbReference type="SAM" id="Phobius"/>
    </source>
</evidence>
<evidence type="ECO:0000256" key="1">
    <source>
        <dbReference type="SAM" id="MobiDB-lite"/>
    </source>
</evidence>
<feature type="transmembrane region" description="Helical" evidence="2">
    <location>
        <begin position="230"/>
        <end position="250"/>
    </location>
</feature>
<keyword evidence="4" id="KW-1185">Reference proteome</keyword>
<protein>
    <submittedName>
        <fullName evidence="3">Uncharacterized protein</fullName>
    </submittedName>
</protein>
<dbReference type="EMBL" id="CADCXV010000403">
    <property type="protein sequence ID" value="CAB0030009.1"/>
    <property type="molecule type" value="Genomic_DNA"/>
</dbReference>
<keyword evidence="2" id="KW-1133">Transmembrane helix</keyword>
<dbReference type="AlphaFoldDB" id="A0A6H5HWG6"/>
<accession>A0A6H5HWG6</accession>
<evidence type="ECO:0000313" key="4">
    <source>
        <dbReference type="Proteomes" id="UP000479190"/>
    </source>
</evidence>
<name>A0A6H5HWG6_9HYME</name>
<organism evidence="3 4">
    <name type="scientific">Trichogramma brassicae</name>
    <dbReference type="NCBI Taxonomy" id="86971"/>
    <lineage>
        <taxon>Eukaryota</taxon>
        <taxon>Metazoa</taxon>
        <taxon>Ecdysozoa</taxon>
        <taxon>Arthropoda</taxon>
        <taxon>Hexapoda</taxon>
        <taxon>Insecta</taxon>
        <taxon>Pterygota</taxon>
        <taxon>Neoptera</taxon>
        <taxon>Endopterygota</taxon>
        <taxon>Hymenoptera</taxon>
        <taxon>Apocrita</taxon>
        <taxon>Proctotrupomorpha</taxon>
        <taxon>Chalcidoidea</taxon>
        <taxon>Trichogrammatidae</taxon>
        <taxon>Trichogramma</taxon>
    </lineage>
</organism>
<keyword evidence="2" id="KW-0812">Transmembrane</keyword>
<dbReference type="Proteomes" id="UP000479190">
    <property type="component" value="Unassembled WGS sequence"/>
</dbReference>
<reference evidence="3 4" key="1">
    <citation type="submission" date="2020-02" db="EMBL/GenBank/DDBJ databases">
        <authorList>
            <person name="Ferguson B K."/>
        </authorList>
    </citation>
    <scope>NUCLEOTIDE SEQUENCE [LARGE SCALE GENOMIC DNA]</scope>
</reference>
<sequence>MFIHIICTNGRAPDEDPRVGSSGRADGIRCHHQTRILESARPVKPTRDNASTVESPRHRVIILERLHSNCSHARDKMNSSDDWLIPSARPDEPTRGSSFGARHLIPSARPDEPTRGSSSGVRHLIPSARPDEPTRGSSSATNRRNVGLSIECSLDGLNSQLDCIAISCIATQRSGTSIYVGFSRTWRRLLKLKMFNEINDIVFKYAYGTKKPKMEEERGASFPRETTPQMSYIFSITISISSILAAGFLLRTSIKTRNSFAEK</sequence>
<gene>
    <name evidence="3" type="ORF">TBRA_LOCUS2025</name>
</gene>
<feature type="region of interest" description="Disordered" evidence="1">
    <location>
        <begin position="73"/>
        <end position="142"/>
    </location>
</feature>
<proteinExistence type="predicted"/>